<gene>
    <name evidence="7" type="ORF">P43SY_004707</name>
</gene>
<protein>
    <submittedName>
        <fullName evidence="7">Uncharacterized protein</fullName>
    </submittedName>
</protein>
<sequence>MISPREGVLAWQRWRVRVQHALLPLHAGTCEREDKKPARRQCGLTFRRGFIVVILTLATWIYVALLARHGSISPLATALYTSPYLGRSATDFPPPAWRPPFRVVVSLTTTPARLDKVMDSVNSLLRQTLMPDQIYVNIPKGPMKRKPTRSYDDVEIPSSLERLGPLVRINRCVDDGPATKLLGALRQENDPSTLIITVDDDFEYPMQLVEALSWEAVFRPENVHGVCGWGIMPMEWHSVGAVPAYVPYFMRPTGRYVDVLQACCGNAYRRGFFHNLTELADMPSVCVTVDDVWIAGYLRMIENRRTALISKRLDPSDPSWKDIESQSSASQLKLSAFNHENQVHHKCIQAMETRFQMHWTRNFEEPQTRQKVVPSPDAPQQQQTRTASRTASRIGSRHATRDYLRDIAELPRLHTATPIVPATAAEIAETRRRSYWRRRLDVWEAERDDPSAQSRKFAPGSICTLPVEVQAAFRRKVLSIFALQLLLLTGLLALLTFEPSLAELMEDAFPTAWYLLIALLVVVVMLYALYVAHAWFPVNWIALLLFSVSLSVLIAGVQIVLDTRAGLFCCVFTFAAVCVMALLCGVKRIVGQTTVFLAPMVAGFASFAMVAIVSAVIQGAVWKYVSISALGYSLLLELALIMFFSHDANAMFKLITPDEYMHGVIYFYTDVLIIAMFSVFCGALVLACSACAAGGGGGFCYFNTSGCSSGCCSSCVAPPEDGDDGDSVSVDVQND</sequence>
<feature type="transmembrane region" description="Helical" evidence="6">
    <location>
        <begin position="538"/>
        <end position="559"/>
    </location>
</feature>
<evidence type="ECO:0000256" key="3">
    <source>
        <dbReference type="ARBA" id="ARBA00022989"/>
    </source>
</evidence>
<feature type="compositionally biased region" description="Low complexity" evidence="5">
    <location>
        <begin position="380"/>
        <end position="393"/>
    </location>
</feature>
<feature type="transmembrane region" description="Helical" evidence="6">
    <location>
        <begin position="596"/>
        <end position="618"/>
    </location>
</feature>
<name>A0AAD5L9K1_PYTIN</name>
<comment type="caution">
    <text evidence="7">The sequence shown here is derived from an EMBL/GenBank/DDBJ whole genome shotgun (WGS) entry which is preliminary data.</text>
</comment>
<feature type="region of interest" description="Disordered" evidence="5">
    <location>
        <begin position="365"/>
        <end position="398"/>
    </location>
</feature>
<keyword evidence="2 6" id="KW-0812">Transmembrane</keyword>
<dbReference type="PANTHER" id="PTHR23291">
    <property type="entry name" value="BAX INHIBITOR-RELATED"/>
    <property type="match status" value="1"/>
</dbReference>
<organism evidence="7 8">
    <name type="scientific">Pythium insidiosum</name>
    <name type="common">Pythiosis disease agent</name>
    <dbReference type="NCBI Taxonomy" id="114742"/>
    <lineage>
        <taxon>Eukaryota</taxon>
        <taxon>Sar</taxon>
        <taxon>Stramenopiles</taxon>
        <taxon>Oomycota</taxon>
        <taxon>Peronosporomycetes</taxon>
        <taxon>Pythiales</taxon>
        <taxon>Pythiaceae</taxon>
        <taxon>Pythium</taxon>
    </lineage>
</organism>
<keyword evidence="4 6" id="KW-0472">Membrane</keyword>
<dbReference type="PANTHER" id="PTHR23291:SF50">
    <property type="entry name" value="PROTEIN LIFEGUARD 4"/>
    <property type="match status" value="1"/>
</dbReference>
<feature type="transmembrane region" description="Helical" evidence="6">
    <location>
        <begin position="665"/>
        <end position="687"/>
    </location>
</feature>
<evidence type="ECO:0000256" key="5">
    <source>
        <dbReference type="SAM" id="MobiDB-lite"/>
    </source>
</evidence>
<accession>A0AAD5L9K1</accession>
<feature type="transmembrane region" description="Helical" evidence="6">
    <location>
        <begin position="49"/>
        <end position="67"/>
    </location>
</feature>
<keyword evidence="8" id="KW-1185">Reference proteome</keyword>
<evidence type="ECO:0000256" key="4">
    <source>
        <dbReference type="ARBA" id="ARBA00023136"/>
    </source>
</evidence>
<proteinExistence type="predicted"/>
<evidence type="ECO:0000313" key="7">
    <source>
        <dbReference type="EMBL" id="KAJ0392642.1"/>
    </source>
</evidence>
<dbReference type="Proteomes" id="UP001209570">
    <property type="component" value="Unassembled WGS sequence"/>
</dbReference>
<feature type="transmembrane region" description="Helical" evidence="6">
    <location>
        <begin position="624"/>
        <end position="644"/>
    </location>
</feature>
<evidence type="ECO:0000256" key="6">
    <source>
        <dbReference type="SAM" id="Phobius"/>
    </source>
</evidence>
<dbReference type="InterPro" id="IPR006214">
    <property type="entry name" value="Bax_inhibitor_1-related"/>
</dbReference>
<evidence type="ECO:0000256" key="2">
    <source>
        <dbReference type="ARBA" id="ARBA00022692"/>
    </source>
</evidence>
<dbReference type="GO" id="GO:0016020">
    <property type="term" value="C:membrane"/>
    <property type="evidence" value="ECO:0007669"/>
    <property type="project" value="UniProtKB-SubCell"/>
</dbReference>
<feature type="transmembrane region" description="Helical" evidence="6">
    <location>
        <begin position="565"/>
        <end position="584"/>
    </location>
</feature>
<comment type="subcellular location">
    <subcellularLocation>
        <location evidence="1">Membrane</location>
        <topology evidence="1">Multi-pass membrane protein</topology>
    </subcellularLocation>
</comment>
<feature type="transmembrane region" description="Helical" evidence="6">
    <location>
        <begin position="477"/>
        <end position="497"/>
    </location>
</feature>
<evidence type="ECO:0000256" key="1">
    <source>
        <dbReference type="ARBA" id="ARBA00004141"/>
    </source>
</evidence>
<evidence type="ECO:0000313" key="8">
    <source>
        <dbReference type="Proteomes" id="UP001209570"/>
    </source>
</evidence>
<dbReference type="EMBL" id="JAKCXM010000596">
    <property type="protein sequence ID" value="KAJ0392642.1"/>
    <property type="molecule type" value="Genomic_DNA"/>
</dbReference>
<reference evidence="7" key="1">
    <citation type="submission" date="2021-12" db="EMBL/GenBank/DDBJ databases">
        <title>Prjna785345.</title>
        <authorList>
            <person name="Rujirawat T."/>
            <person name="Krajaejun T."/>
        </authorList>
    </citation>
    <scope>NUCLEOTIDE SEQUENCE</scope>
    <source>
        <strain evidence="7">Pi057C3</strain>
    </source>
</reference>
<feature type="transmembrane region" description="Helical" evidence="6">
    <location>
        <begin position="512"/>
        <end position="531"/>
    </location>
</feature>
<dbReference type="AlphaFoldDB" id="A0AAD5L9K1"/>
<keyword evidence="3 6" id="KW-1133">Transmembrane helix</keyword>